<evidence type="ECO:0000256" key="2">
    <source>
        <dbReference type="ARBA" id="ARBA00023163"/>
    </source>
</evidence>
<feature type="region of interest" description="Leucine repeat II (LRII)" evidence="3">
    <location>
        <begin position="323"/>
        <end position="355"/>
    </location>
</feature>
<evidence type="ECO:0000313" key="5">
    <source>
        <dbReference type="EMBL" id="GJN30554.1"/>
    </source>
</evidence>
<gene>
    <name evidence="5" type="primary">gb18867</name>
    <name evidence="5" type="ORF">PR202_gb18867</name>
</gene>
<dbReference type="EMBL" id="BQKI01000082">
    <property type="protein sequence ID" value="GJN30554.1"/>
    <property type="molecule type" value="Genomic_DNA"/>
</dbReference>
<name>A0AAV5F4G4_ELECO</name>
<keyword evidence="1" id="KW-0805">Transcription regulation</keyword>
<proteinExistence type="inferred from homology"/>
<organism evidence="5 6">
    <name type="scientific">Eleusine coracana subsp. coracana</name>
    <dbReference type="NCBI Taxonomy" id="191504"/>
    <lineage>
        <taxon>Eukaryota</taxon>
        <taxon>Viridiplantae</taxon>
        <taxon>Streptophyta</taxon>
        <taxon>Embryophyta</taxon>
        <taxon>Tracheophyta</taxon>
        <taxon>Spermatophyta</taxon>
        <taxon>Magnoliopsida</taxon>
        <taxon>Liliopsida</taxon>
        <taxon>Poales</taxon>
        <taxon>Poaceae</taxon>
        <taxon>PACMAD clade</taxon>
        <taxon>Chloridoideae</taxon>
        <taxon>Cynodonteae</taxon>
        <taxon>Eleusininae</taxon>
        <taxon>Eleusine</taxon>
    </lineage>
</organism>
<evidence type="ECO:0000313" key="6">
    <source>
        <dbReference type="Proteomes" id="UP001054889"/>
    </source>
</evidence>
<dbReference type="PROSITE" id="PS50985">
    <property type="entry name" value="GRAS"/>
    <property type="match status" value="1"/>
</dbReference>
<protein>
    <submittedName>
        <fullName evidence="5">Uncharacterized protein</fullName>
    </submittedName>
</protein>
<feature type="region of interest" description="Disordered" evidence="4">
    <location>
        <begin position="87"/>
        <end position="112"/>
    </location>
</feature>
<feature type="region of interest" description="SAW" evidence="3">
    <location>
        <begin position="461"/>
        <end position="536"/>
    </location>
</feature>
<keyword evidence="6" id="KW-1185">Reference proteome</keyword>
<comment type="caution">
    <text evidence="3">Lacks conserved residue(s) required for the propagation of feature annotation.</text>
</comment>
<accession>A0AAV5F4G4</accession>
<dbReference type="PANTHER" id="PTHR31636">
    <property type="entry name" value="OSJNBA0084A10.13 PROTEIN-RELATED"/>
    <property type="match status" value="1"/>
</dbReference>
<dbReference type="Proteomes" id="UP001054889">
    <property type="component" value="Unassembled WGS sequence"/>
</dbReference>
<feature type="short sequence motif" description="VHIID" evidence="3">
    <location>
        <begin position="273"/>
        <end position="277"/>
    </location>
</feature>
<reference evidence="5" key="2">
    <citation type="submission" date="2021-12" db="EMBL/GenBank/DDBJ databases">
        <title>Resequencing data analysis of finger millet.</title>
        <authorList>
            <person name="Hatakeyama M."/>
            <person name="Aluri S."/>
            <person name="Balachadran M.T."/>
            <person name="Sivarajan S.R."/>
            <person name="Poveda L."/>
            <person name="Shimizu-Inatsugi R."/>
            <person name="Schlapbach R."/>
            <person name="Sreeman S.M."/>
            <person name="Shimizu K.K."/>
        </authorList>
    </citation>
    <scope>NUCLEOTIDE SEQUENCE</scope>
</reference>
<feature type="compositionally biased region" description="Low complexity" evidence="4">
    <location>
        <begin position="87"/>
        <end position="97"/>
    </location>
</feature>
<dbReference type="Pfam" id="PF03514">
    <property type="entry name" value="GRAS"/>
    <property type="match status" value="1"/>
</dbReference>
<comment type="caution">
    <text evidence="5">The sequence shown here is derived from an EMBL/GenBank/DDBJ whole genome shotgun (WGS) entry which is preliminary data.</text>
</comment>
<keyword evidence="2" id="KW-0804">Transcription</keyword>
<evidence type="ECO:0000256" key="1">
    <source>
        <dbReference type="ARBA" id="ARBA00023015"/>
    </source>
</evidence>
<feature type="region of interest" description="VHIID" evidence="3">
    <location>
        <begin position="242"/>
        <end position="307"/>
    </location>
</feature>
<dbReference type="AlphaFoldDB" id="A0AAV5F4G4"/>
<comment type="similarity">
    <text evidence="3">Belongs to the GRAS family.</text>
</comment>
<dbReference type="InterPro" id="IPR005202">
    <property type="entry name" value="TF_GRAS"/>
</dbReference>
<sequence>MTTQASNRSYRYPDNSQVPYYNGNLMHVGGNANYYMQQNHDDIHYLSSDDGSQTSNFRTQGFQEQYCTLDSSSADCVYPANSSASSQSISGSPLSQQEIHSDHGYGSSPSTSCVTQVPDFDATLRDLENMMFGPDSDISSDNSLLSATTLDQNNWKELLGINTGDLKQVIIACGRAVDENACYMDALISELRQLVSVSGEPMQRLGAYMLEGIVARLSFTGHALYKSLKCKEPTSSELMSYMHLLYEICPFFKFGYMSANGAIAEAVKGENFIHIIDFQIAQGSQWITMIQALAARPGRRPHLRITGIDDSNSAHARGGGLNIVGQRLHNVAQSCGLSFEFNAVPAASHEVMFGHLAVRPGEAIAVNFAYQLHHTPDESVGIENHRDRILRMVKSLSPRVVTLVEQEANTNTAPFFLRYMETLDYYTAMFESIDVARPRDDKQRISAEQHCVARDIVNLIACEGAERVERHEPFGKWRARLAMAGFRPYPLSPVVNSTIKTLLDSYHTYYRLEGETVSFILAGKTESWLYLLPGADISNFGRS</sequence>
<reference evidence="5" key="1">
    <citation type="journal article" date="2018" name="DNA Res.">
        <title>Multiple hybrid de novo genome assembly of finger millet, an orphan allotetraploid crop.</title>
        <authorList>
            <person name="Hatakeyama M."/>
            <person name="Aluri S."/>
            <person name="Balachadran M.T."/>
            <person name="Sivarajan S.R."/>
            <person name="Patrignani A."/>
            <person name="Gruter S."/>
            <person name="Poveda L."/>
            <person name="Shimizu-Inatsugi R."/>
            <person name="Baeten J."/>
            <person name="Francoijs K.J."/>
            <person name="Nataraja K.N."/>
            <person name="Reddy Y.A.N."/>
            <person name="Phadnis S."/>
            <person name="Ravikumar R.L."/>
            <person name="Schlapbach R."/>
            <person name="Sreeman S.M."/>
            <person name="Shimizu K.K."/>
        </authorList>
    </citation>
    <scope>NUCLEOTIDE SEQUENCE</scope>
</reference>
<evidence type="ECO:0000256" key="3">
    <source>
        <dbReference type="PROSITE-ProRule" id="PRU01191"/>
    </source>
</evidence>
<evidence type="ECO:0000256" key="4">
    <source>
        <dbReference type="SAM" id="MobiDB-lite"/>
    </source>
</evidence>